<organism evidence="1 2">
    <name type="scientific">Paracoccus rhizosphaerae</name>
    <dbReference type="NCBI Taxonomy" id="1133347"/>
    <lineage>
        <taxon>Bacteria</taxon>
        <taxon>Pseudomonadati</taxon>
        <taxon>Pseudomonadota</taxon>
        <taxon>Alphaproteobacteria</taxon>
        <taxon>Rhodobacterales</taxon>
        <taxon>Paracoccaceae</taxon>
        <taxon>Paracoccus</taxon>
    </lineage>
</organism>
<dbReference type="EMBL" id="JBHLWQ010000183">
    <property type="protein sequence ID" value="MFC0202297.1"/>
    <property type="molecule type" value="Genomic_DNA"/>
</dbReference>
<gene>
    <name evidence="1" type="ORF">ACFFIZ_18815</name>
</gene>
<dbReference type="RefSeq" id="WP_265506943.1">
    <property type="nucleotide sequence ID" value="NZ_JAOTBE010000020.1"/>
</dbReference>
<keyword evidence="2" id="KW-1185">Reference proteome</keyword>
<reference evidence="1 2" key="1">
    <citation type="submission" date="2024-09" db="EMBL/GenBank/DDBJ databases">
        <authorList>
            <person name="Sun Q."/>
            <person name="Mori K."/>
        </authorList>
    </citation>
    <scope>NUCLEOTIDE SEQUENCE [LARGE SCALE GENOMIC DNA]</scope>
    <source>
        <strain evidence="1 2">CCM 7904</strain>
    </source>
</reference>
<accession>A0ABV6CPF1</accession>
<comment type="caution">
    <text evidence="1">The sequence shown here is derived from an EMBL/GenBank/DDBJ whole genome shotgun (WGS) entry which is preliminary data.</text>
</comment>
<evidence type="ECO:0000313" key="1">
    <source>
        <dbReference type="EMBL" id="MFC0202297.1"/>
    </source>
</evidence>
<evidence type="ECO:0000313" key="2">
    <source>
        <dbReference type="Proteomes" id="UP001589795"/>
    </source>
</evidence>
<dbReference type="Proteomes" id="UP001589795">
    <property type="component" value="Unassembled WGS sequence"/>
</dbReference>
<name>A0ABV6CPF1_9RHOB</name>
<proteinExistence type="predicted"/>
<sequence>MVIDLLRGRAGAAIVDSHDRQLLQGMYAILELIDGEALWRHLQRVSSAQDR</sequence>
<protein>
    <submittedName>
        <fullName evidence="1">Uncharacterized protein</fullName>
    </submittedName>
</protein>